<dbReference type="Pfam" id="PF22784">
    <property type="entry name" value="PTP-SAK"/>
    <property type="match status" value="1"/>
</dbReference>
<reference evidence="3 6" key="1">
    <citation type="submission" date="2021-01" db="EMBL/GenBank/DDBJ databases">
        <title>Diatom-associated Roseobacters Show Island Model of Population Structure.</title>
        <authorList>
            <person name="Qu L."/>
            <person name="Feng X."/>
            <person name="Chen Y."/>
            <person name="Li L."/>
            <person name="Wang X."/>
            <person name="Hu Z."/>
            <person name="Wang H."/>
            <person name="Luo H."/>
        </authorList>
    </citation>
    <scope>NUCLEOTIDE SEQUENCE</scope>
    <source>
        <strain evidence="4 6">CC28-63</strain>
        <strain evidence="3">CC28-69</strain>
    </source>
</reference>
<gene>
    <name evidence="3" type="ORF">JQX41_19720</name>
    <name evidence="4" type="ORF">JQX48_19630</name>
</gene>
<name>A0A9Q2S1K9_9RHOB</name>
<dbReference type="Gene3D" id="3.90.190.10">
    <property type="entry name" value="Protein tyrosine phosphatase superfamily"/>
    <property type="match status" value="1"/>
</dbReference>
<sequence>MIVYALSVGQGILAISPIPGAEGDYAGDVQHLIEWKPAIVISLVSEVELVAAGAAGLWHDLVDAGCRWEHLPITDFGVPDDTFEEAWPEVSANARRALTGGGRILVHCRGGCGRSGMVALRLMVELGEAPDDALDRLRAVRACAIETPKQMAWARAAKRAPAVFLRHED</sequence>
<dbReference type="PROSITE" id="PS00383">
    <property type="entry name" value="TYR_PHOSPHATASE_1"/>
    <property type="match status" value="1"/>
</dbReference>
<dbReference type="InterPro" id="IPR050561">
    <property type="entry name" value="PTP"/>
</dbReference>
<keyword evidence="6" id="KW-1185">Reference proteome</keyword>
<dbReference type="PANTHER" id="PTHR23339">
    <property type="entry name" value="TYROSINE SPECIFIC PROTEIN PHOSPHATASE AND DUAL SPECIFICITY PROTEIN PHOSPHATASE"/>
    <property type="match status" value="1"/>
</dbReference>
<dbReference type="GeneID" id="62640635"/>
<evidence type="ECO:0000313" key="6">
    <source>
        <dbReference type="Proteomes" id="UP000809440"/>
    </source>
</evidence>
<evidence type="ECO:0000256" key="1">
    <source>
        <dbReference type="ARBA" id="ARBA00022801"/>
    </source>
</evidence>
<accession>A0A9Q2S1K9</accession>
<dbReference type="Proteomes" id="UP000755667">
    <property type="component" value="Unassembled WGS sequence"/>
</dbReference>
<comment type="caution">
    <text evidence="3">The sequence shown here is derived from an EMBL/GenBank/DDBJ whole genome shotgun (WGS) entry which is preliminary data.</text>
</comment>
<keyword evidence="1" id="KW-0378">Hydrolase</keyword>
<proteinExistence type="predicted"/>
<dbReference type="InterPro" id="IPR016130">
    <property type="entry name" value="Tyr_Pase_AS"/>
</dbReference>
<dbReference type="EMBL" id="JAFBXF010000016">
    <property type="protein sequence ID" value="MBM2419205.1"/>
    <property type="molecule type" value="Genomic_DNA"/>
</dbReference>
<feature type="domain" description="Tyrosine specific protein phosphatases" evidence="2">
    <location>
        <begin position="85"/>
        <end position="152"/>
    </location>
</feature>
<evidence type="ECO:0000313" key="4">
    <source>
        <dbReference type="EMBL" id="MBM2419205.1"/>
    </source>
</evidence>
<evidence type="ECO:0000313" key="5">
    <source>
        <dbReference type="Proteomes" id="UP000755667"/>
    </source>
</evidence>
<evidence type="ECO:0000259" key="2">
    <source>
        <dbReference type="PROSITE" id="PS50056"/>
    </source>
</evidence>
<dbReference type="EMBL" id="JAFBXE010000016">
    <property type="protein sequence ID" value="MBM2414555.1"/>
    <property type="molecule type" value="Genomic_DNA"/>
</dbReference>
<dbReference type="OrthoDB" id="9806482at2"/>
<dbReference type="InterPro" id="IPR029021">
    <property type="entry name" value="Prot-tyrosine_phosphatase-like"/>
</dbReference>
<dbReference type="AlphaFoldDB" id="A0A9Q2S1K9"/>
<protein>
    <submittedName>
        <fullName evidence="3">Dual specificity protein phosphatase family protein</fullName>
    </submittedName>
</protein>
<dbReference type="InterPro" id="IPR000387">
    <property type="entry name" value="Tyr_Pase_dom"/>
</dbReference>
<dbReference type="Proteomes" id="UP000809440">
    <property type="component" value="Unassembled WGS sequence"/>
</dbReference>
<organism evidence="3 5">
    <name type="scientific">Marivita cryptomonadis</name>
    <dbReference type="NCBI Taxonomy" id="505252"/>
    <lineage>
        <taxon>Bacteria</taxon>
        <taxon>Pseudomonadati</taxon>
        <taxon>Pseudomonadota</taxon>
        <taxon>Alphaproteobacteria</taxon>
        <taxon>Rhodobacterales</taxon>
        <taxon>Roseobacteraceae</taxon>
        <taxon>Marivita</taxon>
    </lineage>
</organism>
<dbReference type="SUPFAM" id="SSF52799">
    <property type="entry name" value="(Phosphotyrosine protein) phosphatases II"/>
    <property type="match status" value="1"/>
</dbReference>
<dbReference type="RefSeq" id="WP_085628884.1">
    <property type="nucleotide sequence ID" value="NZ_JAFBWU010000016.1"/>
</dbReference>
<evidence type="ECO:0000313" key="3">
    <source>
        <dbReference type="EMBL" id="MBM2414555.1"/>
    </source>
</evidence>
<dbReference type="InterPro" id="IPR057023">
    <property type="entry name" value="PTP-SAK"/>
</dbReference>
<dbReference type="PROSITE" id="PS50056">
    <property type="entry name" value="TYR_PHOSPHATASE_2"/>
    <property type="match status" value="1"/>
</dbReference>
<dbReference type="GO" id="GO:0016791">
    <property type="term" value="F:phosphatase activity"/>
    <property type="evidence" value="ECO:0007669"/>
    <property type="project" value="UniProtKB-ARBA"/>
</dbReference>